<feature type="transmembrane region" description="Helical" evidence="1">
    <location>
        <begin position="28"/>
        <end position="50"/>
    </location>
</feature>
<feature type="transmembrane region" description="Helical" evidence="1">
    <location>
        <begin position="104"/>
        <end position="127"/>
    </location>
</feature>
<dbReference type="RefSeq" id="WP_192786247.1">
    <property type="nucleotide sequence ID" value="NZ_JADBEK010000001.1"/>
</dbReference>
<sequence>MPLLARVAPAIGLWFVAPLTAEFLMGNIAITEVVTLISTTFLYGAGALAIREVARRTGRGWPAILAWALAYGVFEEAFFTQTLWNQSWYGVRILDYGYVPALGTGVPWLMFMAGVHTIWSISVPIAVVETLAGSRRTTPWLGKTGLRVVSAVFAVFFVLGAVGTGMYGGWFATPIQYAGAGVLVVALIVLGLRLRRGAPTVEGAVPGPWAVFAFALVAGALFVLLYACDPTGLSPWLAALAVPAWLSVLLYLALFAGVGALVRRWSHRSGWSDAHRLALAAGAMLTYAWHSFPWKVIVPASPAADLTSNAVMTVGAVVLLLFAARRVAA</sequence>
<feature type="transmembrane region" description="Helical" evidence="1">
    <location>
        <begin position="274"/>
        <end position="290"/>
    </location>
</feature>
<protein>
    <submittedName>
        <fullName evidence="2">Uncharacterized protein</fullName>
    </submittedName>
</protein>
<feature type="transmembrane region" description="Helical" evidence="1">
    <location>
        <begin position="206"/>
        <end position="227"/>
    </location>
</feature>
<feature type="transmembrane region" description="Helical" evidence="1">
    <location>
        <begin position="148"/>
        <end position="169"/>
    </location>
</feature>
<feature type="transmembrane region" description="Helical" evidence="1">
    <location>
        <begin position="62"/>
        <end position="84"/>
    </location>
</feature>
<name>A0ABR9LXZ5_9ACTN</name>
<evidence type="ECO:0000313" key="3">
    <source>
        <dbReference type="Proteomes" id="UP000633509"/>
    </source>
</evidence>
<evidence type="ECO:0000256" key="1">
    <source>
        <dbReference type="SAM" id="Phobius"/>
    </source>
</evidence>
<keyword evidence="1" id="KW-1133">Transmembrane helix</keyword>
<keyword evidence="3" id="KW-1185">Reference proteome</keyword>
<feature type="transmembrane region" description="Helical" evidence="1">
    <location>
        <begin position="310"/>
        <end position="328"/>
    </location>
</feature>
<comment type="caution">
    <text evidence="2">The sequence shown here is derived from an EMBL/GenBank/DDBJ whole genome shotgun (WGS) entry which is preliminary data.</text>
</comment>
<organism evidence="2 3">
    <name type="scientific">Nonomuraea angiospora</name>
    <dbReference type="NCBI Taxonomy" id="46172"/>
    <lineage>
        <taxon>Bacteria</taxon>
        <taxon>Bacillati</taxon>
        <taxon>Actinomycetota</taxon>
        <taxon>Actinomycetes</taxon>
        <taxon>Streptosporangiales</taxon>
        <taxon>Streptosporangiaceae</taxon>
        <taxon>Nonomuraea</taxon>
    </lineage>
</organism>
<feature type="transmembrane region" description="Helical" evidence="1">
    <location>
        <begin position="175"/>
        <end position="194"/>
    </location>
</feature>
<gene>
    <name evidence="2" type="ORF">H4W80_003773</name>
</gene>
<feature type="transmembrane region" description="Helical" evidence="1">
    <location>
        <begin position="233"/>
        <end position="262"/>
    </location>
</feature>
<accession>A0ABR9LXZ5</accession>
<keyword evidence="1" id="KW-0812">Transmembrane</keyword>
<evidence type="ECO:0000313" key="2">
    <source>
        <dbReference type="EMBL" id="MBE1585515.1"/>
    </source>
</evidence>
<dbReference type="EMBL" id="JADBEK010000001">
    <property type="protein sequence ID" value="MBE1585515.1"/>
    <property type="molecule type" value="Genomic_DNA"/>
</dbReference>
<keyword evidence="1" id="KW-0472">Membrane</keyword>
<dbReference type="Proteomes" id="UP000633509">
    <property type="component" value="Unassembled WGS sequence"/>
</dbReference>
<proteinExistence type="predicted"/>
<reference evidence="2 3" key="1">
    <citation type="submission" date="2020-10" db="EMBL/GenBank/DDBJ databases">
        <title>Sequencing the genomes of 1000 actinobacteria strains.</title>
        <authorList>
            <person name="Klenk H.-P."/>
        </authorList>
    </citation>
    <scope>NUCLEOTIDE SEQUENCE [LARGE SCALE GENOMIC DNA]</scope>
    <source>
        <strain evidence="2 3">DSM 43173</strain>
    </source>
</reference>